<proteinExistence type="predicted"/>
<dbReference type="EMBL" id="WJXW01000014">
    <property type="protein sequence ID" value="KAF9730740.1"/>
    <property type="molecule type" value="Genomic_DNA"/>
</dbReference>
<evidence type="ECO:0000313" key="3">
    <source>
        <dbReference type="Proteomes" id="UP000756921"/>
    </source>
</evidence>
<feature type="compositionally biased region" description="Basic and acidic residues" evidence="1">
    <location>
        <begin position="81"/>
        <end position="103"/>
    </location>
</feature>
<dbReference type="OrthoDB" id="3685818at2759"/>
<feature type="region of interest" description="Disordered" evidence="1">
    <location>
        <begin position="317"/>
        <end position="365"/>
    </location>
</feature>
<accession>A0A9P6G955</accession>
<feature type="region of interest" description="Disordered" evidence="1">
    <location>
        <begin position="435"/>
        <end position="456"/>
    </location>
</feature>
<gene>
    <name evidence="2" type="ORF">PMIN01_11609</name>
</gene>
<evidence type="ECO:0000313" key="2">
    <source>
        <dbReference type="EMBL" id="KAF9730740.1"/>
    </source>
</evidence>
<feature type="region of interest" description="Disordered" evidence="1">
    <location>
        <begin position="46"/>
        <end position="175"/>
    </location>
</feature>
<feature type="compositionally biased region" description="Basic residues" evidence="1">
    <location>
        <begin position="104"/>
        <end position="117"/>
    </location>
</feature>
<dbReference type="AlphaFoldDB" id="A0A9P6G955"/>
<sequence length="765" mass="84408">MPPFGLYAMPRHHLYGGRTKSKTYNSNDFQGNQDEAAASDRALSANLDVTPAPQAVSSDSESKKKVARKDKKRLLSLNGDKNAELERLLDRAEATPDKEDLSKTKKKDKKLKKKHRRSNEDTQGAADATHVTPVLPAKGQKSDKNSAGQQHRTDKKRKRDSDAHASAANAQLVSEEYLAGQQLDFLTRFGSSPPKQPRQDVRVVDQLSKKKMKRKSQSIQQNATEHVPSAQALGPDQTKEQKTKRKSVDAGPGPSEAAAKHRVSKSPLPVPRDCIDGSDELKVKERKKNQGTKALVSSSTTLSPILPRVAKQTPIPLPQLRTPIDKPAGKTHKDKGDGLPRFQVLVPETPPSKTQTRTPVPFPANVNVNVRNDTVTAEYSLSKDYPQTGVVSSPTPNGNVPAPSAVPAAPGSSQTVPKLPAVPNALTDANLRSFKQPLADGTKPRPRTKTGTSTVVSFPTSSASMSIVDAFARVGKPLVRPAVEKDPFITTSDKPKGACEGRGIPLDIFTEKYREVTDIVDFEEEDMYLDEHLEWDAKSNQSQVPCLHKMTSCSAKKEELIRLSKDENMQIIAQLDTPADDLAKLDEANNQSQRAEDLLMLATKARMPVPIGCIEGKWTLYCPKYAETHFDRYGYGQRSLFISSIAGFKHKNTFTARMQLPPRTMAFSILAFQIPPHASFRTTTIKTASEGYTMDVVFLGNGFLHLRADLGRLLTGTTRKPNEDNYVLEFIGVHDQATQWWWDKKSQVEDEGIMFAKDDGNTIRE</sequence>
<dbReference type="Proteomes" id="UP000756921">
    <property type="component" value="Unassembled WGS sequence"/>
</dbReference>
<reference evidence="2" key="1">
    <citation type="journal article" date="2020" name="Mol. Plant Microbe Interact.">
        <title>Genome Sequence of the Biocontrol Agent Coniothyrium minitans strain Conio (IMI 134523).</title>
        <authorList>
            <person name="Patel D."/>
            <person name="Shittu T.A."/>
            <person name="Baroncelli R."/>
            <person name="Muthumeenakshi S."/>
            <person name="Osborne T.H."/>
            <person name="Janganan T.K."/>
            <person name="Sreenivasaprasad S."/>
        </authorList>
    </citation>
    <scope>NUCLEOTIDE SEQUENCE</scope>
    <source>
        <strain evidence="2">Conio</strain>
    </source>
</reference>
<feature type="region of interest" description="Disordered" evidence="1">
    <location>
        <begin position="187"/>
        <end position="299"/>
    </location>
</feature>
<feature type="region of interest" description="Disordered" evidence="1">
    <location>
        <begin position="385"/>
        <end position="420"/>
    </location>
</feature>
<organism evidence="2 3">
    <name type="scientific">Paraphaeosphaeria minitans</name>
    <dbReference type="NCBI Taxonomy" id="565426"/>
    <lineage>
        <taxon>Eukaryota</taxon>
        <taxon>Fungi</taxon>
        <taxon>Dikarya</taxon>
        <taxon>Ascomycota</taxon>
        <taxon>Pezizomycotina</taxon>
        <taxon>Dothideomycetes</taxon>
        <taxon>Pleosporomycetidae</taxon>
        <taxon>Pleosporales</taxon>
        <taxon>Massarineae</taxon>
        <taxon>Didymosphaeriaceae</taxon>
        <taxon>Paraphaeosphaeria</taxon>
    </lineage>
</organism>
<keyword evidence="3" id="KW-1185">Reference proteome</keyword>
<name>A0A9P6G955_9PLEO</name>
<feature type="compositionally biased region" description="Basic and acidic residues" evidence="1">
    <location>
        <begin position="273"/>
        <end position="283"/>
    </location>
</feature>
<protein>
    <submittedName>
        <fullName evidence="2">Uncharacterized protein</fullName>
    </submittedName>
</protein>
<feature type="compositionally biased region" description="Low complexity" evidence="1">
    <location>
        <begin position="396"/>
        <end position="412"/>
    </location>
</feature>
<evidence type="ECO:0000256" key="1">
    <source>
        <dbReference type="SAM" id="MobiDB-lite"/>
    </source>
</evidence>
<feature type="compositionally biased region" description="Basic residues" evidence="1">
    <location>
        <begin position="65"/>
        <end position="74"/>
    </location>
</feature>
<comment type="caution">
    <text evidence="2">The sequence shown here is derived from an EMBL/GenBank/DDBJ whole genome shotgun (WGS) entry which is preliminary data.</text>
</comment>